<dbReference type="AlphaFoldDB" id="F0WBT1"/>
<name>F0WBT1_9STRA</name>
<protein>
    <submittedName>
        <fullName evidence="1">AlNc14C53G4122 protein</fullName>
    </submittedName>
</protein>
<evidence type="ECO:0000313" key="1">
    <source>
        <dbReference type="EMBL" id="CCA18608.1"/>
    </source>
</evidence>
<dbReference type="EMBL" id="FR824098">
    <property type="protein sequence ID" value="CCA18608.1"/>
    <property type="molecule type" value="Genomic_DNA"/>
</dbReference>
<sequence>MYQIHKQMDGSKHKRISHHIQTESHFHCLELDSESLQGAVLYPFHSSDRSRNGIQQLN</sequence>
<accession>F0WBT1</accession>
<dbReference type="HOGENOM" id="CLU_2983056_0_0_1"/>
<reference evidence="1" key="1">
    <citation type="journal article" date="2011" name="PLoS Biol.">
        <title>Gene gain and loss during evolution of obligate parasitism in the white rust pathogen of Arabidopsis thaliana.</title>
        <authorList>
            <person name="Kemen E."/>
            <person name="Gardiner A."/>
            <person name="Schultz-Larsen T."/>
            <person name="Kemen A.C."/>
            <person name="Balmuth A.L."/>
            <person name="Robert-Seilaniantz A."/>
            <person name="Bailey K."/>
            <person name="Holub E."/>
            <person name="Studholme D.J."/>
            <person name="Maclean D."/>
            <person name="Jones J.D."/>
        </authorList>
    </citation>
    <scope>NUCLEOTIDE SEQUENCE</scope>
</reference>
<organism evidence="1">
    <name type="scientific">Albugo laibachii Nc14</name>
    <dbReference type="NCBI Taxonomy" id="890382"/>
    <lineage>
        <taxon>Eukaryota</taxon>
        <taxon>Sar</taxon>
        <taxon>Stramenopiles</taxon>
        <taxon>Oomycota</taxon>
        <taxon>Peronosporomycetes</taxon>
        <taxon>Albuginales</taxon>
        <taxon>Albuginaceae</taxon>
        <taxon>Albugo</taxon>
    </lineage>
</organism>
<reference evidence="1" key="2">
    <citation type="submission" date="2011-02" db="EMBL/GenBank/DDBJ databases">
        <authorList>
            <person name="MacLean D."/>
        </authorList>
    </citation>
    <scope>NUCLEOTIDE SEQUENCE</scope>
</reference>
<proteinExistence type="predicted"/>
<gene>
    <name evidence="1" type="primary">AlNc14C53G4122</name>
    <name evidence="1" type="ORF">ALNC14_047510</name>
</gene>